<evidence type="ECO:0000256" key="2">
    <source>
        <dbReference type="ARBA" id="ARBA00022448"/>
    </source>
</evidence>
<evidence type="ECO:0000313" key="8">
    <source>
        <dbReference type="EMBL" id="GGL43091.1"/>
    </source>
</evidence>
<organism evidence="8 9">
    <name type="scientific">Sporolactobacillus putidus</name>
    <dbReference type="NCBI Taxonomy" id="492735"/>
    <lineage>
        <taxon>Bacteria</taxon>
        <taxon>Bacillati</taxon>
        <taxon>Bacillota</taxon>
        <taxon>Bacilli</taxon>
        <taxon>Bacillales</taxon>
        <taxon>Sporolactobacillaceae</taxon>
        <taxon>Sporolactobacillus</taxon>
    </lineage>
</organism>
<dbReference type="Pfam" id="PF11700">
    <property type="entry name" value="ATG22"/>
    <property type="match status" value="2"/>
</dbReference>
<sequence>MKKPSREETSWMLYDWAATVFSIVMMTALLPIYFKSAAAGAGMSGPESTAIWGYVNSFATLIIALLAPILGTIADFRGYKKRFFTGFFLLGVLFTALLTWISATQWAAILVCYFIALIGSTGANVFYNAFLVDVTSNERMHQVSARGFALGYIGGSIPFIFCIAIVMLAQNGRLPITVGTASRLSFAITALWWGLFTIPFLKNVKQRYFVERVPRPIATSFRRLFHTIKSVKSYPSVFLFLLAYFFFIDGVGTVITMSTSFGTDLGIGAAQLLLILLVTQWVAAPFAVLYGRLSYLFGAKKMLYSGIAVYIVVCVYAYFMKTALDFWILAMLVATSQGGIQAISRSYFAKLVPKESANEFFGFYSIFGKFSTVLGPLLLAATTQLSGRTNVGILSVAVLFIIGGLILSKVPDHE</sequence>
<feature type="transmembrane region" description="Helical" evidence="6">
    <location>
        <begin position="83"/>
        <end position="101"/>
    </location>
</feature>
<evidence type="ECO:0000259" key="7">
    <source>
        <dbReference type="PROSITE" id="PS50850"/>
    </source>
</evidence>
<feature type="transmembrane region" description="Helical" evidence="6">
    <location>
        <begin position="360"/>
        <end position="379"/>
    </location>
</feature>
<feature type="transmembrane region" description="Helical" evidence="6">
    <location>
        <begin position="391"/>
        <end position="408"/>
    </location>
</feature>
<evidence type="ECO:0000256" key="4">
    <source>
        <dbReference type="ARBA" id="ARBA00022989"/>
    </source>
</evidence>
<dbReference type="PANTHER" id="PTHR23519">
    <property type="entry name" value="AUTOPHAGY-RELATED PROTEIN 22"/>
    <property type="match status" value="1"/>
</dbReference>
<dbReference type="Gene3D" id="1.20.1250.20">
    <property type="entry name" value="MFS general substrate transporter like domains"/>
    <property type="match status" value="2"/>
</dbReference>
<dbReference type="SUPFAM" id="SSF103473">
    <property type="entry name" value="MFS general substrate transporter"/>
    <property type="match status" value="1"/>
</dbReference>
<reference evidence="8" key="2">
    <citation type="submission" date="2020-09" db="EMBL/GenBank/DDBJ databases">
        <authorList>
            <person name="Sun Q."/>
            <person name="Ohkuma M."/>
        </authorList>
    </citation>
    <scope>NUCLEOTIDE SEQUENCE</scope>
    <source>
        <strain evidence="8">JCM 15325</strain>
    </source>
</reference>
<feature type="transmembrane region" description="Helical" evidence="6">
    <location>
        <begin position="269"/>
        <end position="290"/>
    </location>
</feature>
<protein>
    <submittedName>
        <fullName evidence="8">MFS transporter</fullName>
    </submittedName>
</protein>
<name>A0A917VZB8_9BACL</name>
<feature type="transmembrane region" description="Helical" evidence="6">
    <location>
        <begin position="148"/>
        <end position="169"/>
    </location>
</feature>
<dbReference type="Proteomes" id="UP000654670">
    <property type="component" value="Unassembled WGS sequence"/>
</dbReference>
<evidence type="ECO:0000256" key="3">
    <source>
        <dbReference type="ARBA" id="ARBA00022692"/>
    </source>
</evidence>
<feature type="transmembrane region" description="Helical" evidence="6">
    <location>
        <begin position="12"/>
        <end position="34"/>
    </location>
</feature>
<keyword evidence="9" id="KW-1185">Reference proteome</keyword>
<keyword evidence="3 6" id="KW-0812">Transmembrane</keyword>
<feature type="domain" description="Major facilitator superfamily (MFS) profile" evidence="7">
    <location>
        <begin position="236"/>
        <end position="414"/>
    </location>
</feature>
<dbReference type="InterPro" id="IPR024671">
    <property type="entry name" value="Atg22-like"/>
</dbReference>
<dbReference type="AlphaFoldDB" id="A0A917VZB8"/>
<feature type="transmembrane region" description="Helical" evidence="6">
    <location>
        <begin position="181"/>
        <end position="201"/>
    </location>
</feature>
<dbReference type="GO" id="GO:0005886">
    <property type="term" value="C:plasma membrane"/>
    <property type="evidence" value="ECO:0007669"/>
    <property type="project" value="UniProtKB-SubCell"/>
</dbReference>
<keyword evidence="4 6" id="KW-1133">Transmembrane helix</keyword>
<feature type="transmembrane region" description="Helical" evidence="6">
    <location>
        <begin position="237"/>
        <end position="257"/>
    </location>
</feature>
<dbReference type="RefSeq" id="WP_188801326.1">
    <property type="nucleotide sequence ID" value="NZ_BMOK01000001.1"/>
</dbReference>
<dbReference type="PANTHER" id="PTHR23519:SF1">
    <property type="entry name" value="AUTOPHAGY-RELATED PROTEIN 22"/>
    <property type="match status" value="1"/>
</dbReference>
<dbReference type="InterPro" id="IPR020846">
    <property type="entry name" value="MFS_dom"/>
</dbReference>
<comment type="subcellular location">
    <subcellularLocation>
        <location evidence="1">Cell membrane</location>
        <topology evidence="1">Multi-pass membrane protein</topology>
    </subcellularLocation>
</comment>
<comment type="caution">
    <text evidence="8">The sequence shown here is derived from an EMBL/GenBank/DDBJ whole genome shotgun (WGS) entry which is preliminary data.</text>
</comment>
<dbReference type="PROSITE" id="PS50850">
    <property type="entry name" value="MFS"/>
    <property type="match status" value="1"/>
</dbReference>
<evidence type="ECO:0000256" key="5">
    <source>
        <dbReference type="ARBA" id="ARBA00023136"/>
    </source>
</evidence>
<dbReference type="InterPro" id="IPR050495">
    <property type="entry name" value="ATG22/LtaA_families"/>
</dbReference>
<evidence type="ECO:0000313" key="9">
    <source>
        <dbReference type="Proteomes" id="UP000654670"/>
    </source>
</evidence>
<gene>
    <name evidence="8" type="ORF">GCM10007968_03770</name>
</gene>
<reference evidence="8" key="1">
    <citation type="journal article" date="2014" name="Int. J. Syst. Evol. Microbiol.">
        <title>Complete genome sequence of Corynebacterium casei LMG S-19264T (=DSM 44701T), isolated from a smear-ripened cheese.</title>
        <authorList>
            <consortium name="US DOE Joint Genome Institute (JGI-PGF)"/>
            <person name="Walter F."/>
            <person name="Albersmeier A."/>
            <person name="Kalinowski J."/>
            <person name="Ruckert C."/>
        </authorList>
    </citation>
    <scope>NUCLEOTIDE SEQUENCE</scope>
    <source>
        <strain evidence="8">JCM 15325</strain>
    </source>
</reference>
<evidence type="ECO:0000256" key="6">
    <source>
        <dbReference type="SAM" id="Phobius"/>
    </source>
</evidence>
<dbReference type="EMBL" id="BMOK01000001">
    <property type="protein sequence ID" value="GGL43091.1"/>
    <property type="molecule type" value="Genomic_DNA"/>
</dbReference>
<dbReference type="GO" id="GO:0022857">
    <property type="term" value="F:transmembrane transporter activity"/>
    <property type="evidence" value="ECO:0007669"/>
    <property type="project" value="InterPro"/>
</dbReference>
<dbReference type="InterPro" id="IPR036259">
    <property type="entry name" value="MFS_trans_sf"/>
</dbReference>
<proteinExistence type="predicted"/>
<feature type="transmembrane region" description="Helical" evidence="6">
    <location>
        <begin position="107"/>
        <end position="127"/>
    </location>
</feature>
<evidence type="ECO:0000256" key="1">
    <source>
        <dbReference type="ARBA" id="ARBA00004651"/>
    </source>
</evidence>
<accession>A0A917VZB8</accession>
<keyword evidence="2" id="KW-0813">Transport</keyword>
<keyword evidence="5 6" id="KW-0472">Membrane</keyword>
<feature type="transmembrane region" description="Helical" evidence="6">
    <location>
        <begin position="302"/>
        <end position="320"/>
    </location>
</feature>
<feature type="transmembrane region" description="Helical" evidence="6">
    <location>
        <begin position="54"/>
        <end position="76"/>
    </location>
</feature>